<keyword evidence="4" id="KW-1185">Reference proteome</keyword>
<dbReference type="PANTHER" id="PTHR31625">
    <property type="match status" value="1"/>
</dbReference>
<reference evidence="3" key="1">
    <citation type="submission" date="2023-04" db="EMBL/GenBank/DDBJ databases">
        <authorList>
            <person name="Vijverberg K."/>
            <person name="Xiong W."/>
            <person name="Schranz E."/>
        </authorList>
    </citation>
    <scope>NUCLEOTIDE SEQUENCE</scope>
</reference>
<proteinExistence type="predicted"/>
<evidence type="ECO:0000256" key="1">
    <source>
        <dbReference type="ARBA" id="ARBA00022679"/>
    </source>
</evidence>
<gene>
    <name evidence="3" type="ORF">LSALG_LOCUS15527</name>
</gene>
<dbReference type="Gene3D" id="3.30.559.10">
    <property type="entry name" value="Chloramphenicol acetyltransferase-like domain"/>
    <property type="match status" value="2"/>
</dbReference>
<organism evidence="3 4">
    <name type="scientific">Lactuca saligna</name>
    <name type="common">Willowleaf lettuce</name>
    <dbReference type="NCBI Taxonomy" id="75948"/>
    <lineage>
        <taxon>Eukaryota</taxon>
        <taxon>Viridiplantae</taxon>
        <taxon>Streptophyta</taxon>
        <taxon>Embryophyta</taxon>
        <taxon>Tracheophyta</taxon>
        <taxon>Spermatophyta</taxon>
        <taxon>Magnoliopsida</taxon>
        <taxon>eudicotyledons</taxon>
        <taxon>Gunneridae</taxon>
        <taxon>Pentapetalae</taxon>
        <taxon>asterids</taxon>
        <taxon>campanulids</taxon>
        <taxon>Asterales</taxon>
        <taxon>Asteraceae</taxon>
        <taxon>Cichorioideae</taxon>
        <taxon>Cichorieae</taxon>
        <taxon>Lactucinae</taxon>
        <taxon>Lactuca</taxon>
    </lineage>
</organism>
<evidence type="ECO:0000313" key="3">
    <source>
        <dbReference type="EMBL" id="CAI9275499.1"/>
    </source>
</evidence>
<dbReference type="EMBL" id="OX465079">
    <property type="protein sequence ID" value="CAI9275499.1"/>
    <property type="molecule type" value="Genomic_DNA"/>
</dbReference>
<name>A0AA36DXT2_LACSI</name>
<sequence>MASDPNVTVLEHSQISPPPATIGHRSLPITFFDTTWLLFPPVHHIFFYEFPHSKSHFMETIVPNLKHSLSLTLQHFFPFVGNLIVFPNPNNSGVIRKPEIQYVEGDSVTLTIAECDLDFDDLSGNHLRKCENFYPLVPPLGNAVKASDSVSIPLFSVQVTFFQDAGIAIGMTNHHSLGDASTRFGFLKAWSSIATSGGDESFLATGSQPIYERLIDFPKLDENKLSKTNLDTFYQPPALICSSDKVRATFVLTRTNISQLKKRVLTQQPELEYISSFTVTCGYIWSCIAKARVKMGEKKGEDELEQFILTVDCRSRLDPPVPATYFGNCGAPCIATIKNTVLAGENGSVIAAKFIGEAISKMVKNKDGILKDVERWHDGFKIPARKIGVAGTPKLDFYGIDFGWGKVKKYEVVSIDYNGSVSINASKESTQDVEIGLCFSSVEMEAFANIFNGGLEN</sequence>
<dbReference type="AlphaFoldDB" id="A0AA36DXT2"/>
<dbReference type="InterPro" id="IPR051504">
    <property type="entry name" value="Plant_metabolite_acyltrans"/>
</dbReference>
<dbReference type="Pfam" id="PF02458">
    <property type="entry name" value="Transferase"/>
    <property type="match status" value="1"/>
</dbReference>
<dbReference type="GO" id="GO:0016747">
    <property type="term" value="F:acyltransferase activity, transferring groups other than amino-acyl groups"/>
    <property type="evidence" value="ECO:0007669"/>
    <property type="project" value="UniProtKB-ARBA"/>
</dbReference>
<evidence type="ECO:0000313" key="4">
    <source>
        <dbReference type="Proteomes" id="UP001177003"/>
    </source>
</evidence>
<dbReference type="Proteomes" id="UP001177003">
    <property type="component" value="Chromosome 3"/>
</dbReference>
<dbReference type="InterPro" id="IPR023213">
    <property type="entry name" value="CAT-like_dom_sf"/>
</dbReference>
<keyword evidence="1" id="KW-0808">Transferase</keyword>
<accession>A0AA36DXT2</accession>
<evidence type="ECO:0000256" key="2">
    <source>
        <dbReference type="ARBA" id="ARBA00023315"/>
    </source>
</evidence>
<protein>
    <submittedName>
        <fullName evidence="3">Uncharacterized protein</fullName>
    </submittedName>
</protein>
<keyword evidence="2" id="KW-0012">Acyltransferase</keyword>